<sequence>MFINPKSRWFYNDSFMMNDSSFRKESGFIYQNVEVQNPGGTYQRLSSKFFPAK</sequence>
<protein>
    <submittedName>
        <fullName evidence="1">Uncharacterized protein</fullName>
    </submittedName>
</protein>
<organism evidence="1 2">
    <name type="scientific">Turicibacter faecis</name>
    <dbReference type="NCBI Taxonomy" id="2963365"/>
    <lineage>
        <taxon>Bacteria</taxon>
        <taxon>Bacillati</taxon>
        <taxon>Bacillota</taxon>
        <taxon>Erysipelotrichia</taxon>
        <taxon>Erysipelotrichales</taxon>
        <taxon>Turicibacteraceae</taxon>
        <taxon>Turicibacter</taxon>
    </lineage>
</organism>
<evidence type="ECO:0000313" key="1">
    <source>
        <dbReference type="EMBL" id="BEH91449.1"/>
    </source>
</evidence>
<dbReference type="Proteomes" id="UP001432099">
    <property type="component" value="Chromosome"/>
</dbReference>
<name>A0ABM8IK28_9FIRM</name>
<evidence type="ECO:0000313" key="2">
    <source>
        <dbReference type="Proteomes" id="UP001432099"/>
    </source>
</evidence>
<keyword evidence="2" id="KW-1185">Reference proteome</keyword>
<gene>
    <name evidence="1" type="ORF">T23_15510</name>
</gene>
<dbReference type="EMBL" id="AP028127">
    <property type="protein sequence ID" value="BEH91449.1"/>
    <property type="molecule type" value="Genomic_DNA"/>
</dbReference>
<reference evidence="1" key="1">
    <citation type="journal article" date="2024" name="Int. J. Syst. Evol. Microbiol.">
        <title>Turicibacter faecis sp. nov., isolated from faeces of heart failure mouse model.</title>
        <authorList>
            <person name="Imamura Y."/>
            <person name="Motooka D."/>
            <person name="Nakajima Y."/>
            <person name="Ito S."/>
            <person name="Kitakaze M."/>
            <person name="Iida T."/>
            <person name="Nakamura S."/>
        </authorList>
    </citation>
    <scope>NUCLEOTIDE SEQUENCE</scope>
    <source>
        <strain evidence="1">TC023</strain>
    </source>
</reference>
<accession>A0ABM8IK28</accession>
<proteinExistence type="predicted"/>